<dbReference type="PANTHER" id="PTHR36778:SF1">
    <property type="entry name" value="CADMIUM-INDUCED PROTEIN AS8"/>
    <property type="match status" value="1"/>
</dbReference>
<dbReference type="AlphaFoldDB" id="A0A8K0IDF3"/>
<evidence type="ECO:0000313" key="3">
    <source>
        <dbReference type="Proteomes" id="UP000797356"/>
    </source>
</evidence>
<gene>
    <name evidence="2" type="ORF">COCNU_06G018290</name>
</gene>
<accession>A0A8K0IDF3</accession>
<keyword evidence="3" id="KW-1185">Reference proteome</keyword>
<feature type="transmembrane region" description="Helical" evidence="1">
    <location>
        <begin position="35"/>
        <end position="57"/>
    </location>
</feature>
<dbReference type="Proteomes" id="UP000797356">
    <property type="component" value="Chromosome 6"/>
</dbReference>
<keyword evidence="1" id="KW-0472">Membrane</keyword>
<dbReference type="InterPro" id="IPR037735">
    <property type="entry name" value="AS8-like"/>
</dbReference>
<reference evidence="2" key="1">
    <citation type="journal article" date="2017" name="Gigascience">
        <title>The genome draft of coconut (Cocos nucifera).</title>
        <authorList>
            <person name="Xiao Y."/>
            <person name="Xu P."/>
            <person name="Fan H."/>
            <person name="Baudouin L."/>
            <person name="Xia W."/>
            <person name="Bocs S."/>
            <person name="Xu J."/>
            <person name="Li Q."/>
            <person name="Guo A."/>
            <person name="Zhou L."/>
            <person name="Li J."/>
            <person name="Wu Y."/>
            <person name="Ma Z."/>
            <person name="Armero A."/>
            <person name="Issali A.E."/>
            <person name="Liu N."/>
            <person name="Peng M."/>
            <person name="Yang Y."/>
        </authorList>
    </citation>
    <scope>NUCLEOTIDE SEQUENCE</scope>
    <source>
        <tissue evidence="2">Spear leaf of Hainan Tall coconut</tissue>
    </source>
</reference>
<dbReference type="EMBL" id="CM017877">
    <property type="protein sequence ID" value="KAG1348000.1"/>
    <property type="molecule type" value="Genomic_DNA"/>
</dbReference>
<keyword evidence="1" id="KW-1133">Transmembrane helix</keyword>
<organism evidence="2 3">
    <name type="scientific">Cocos nucifera</name>
    <name type="common">Coconut palm</name>
    <dbReference type="NCBI Taxonomy" id="13894"/>
    <lineage>
        <taxon>Eukaryota</taxon>
        <taxon>Viridiplantae</taxon>
        <taxon>Streptophyta</taxon>
        <taxon>Embryophyta</taxon>
        <taxon>Tracheophyta</taxon>
        <taxon>Spermatophyta</taxon>
        <taxon>Magnoliopsida</taxon>
        <taxon>Liliopsida</taxon>
        <taxon>Arecaceae</taxon>
        <taxon>Arecoideae</taxon>
        <taxon>Cocoseae</taxon>
        <taxon>Attaleinae</taxon>
        <taxon>Cocos</taxon>
    </lineage>
</organism>
<evidence type="ECO:0000256" key="1">
    <source>
        <dbReference type="SAM" id="Phobius"/>
    </source>
</evidence>
<comment type="caution">
    <text evidence="2">The sequence shown here is derived from an EMBL/GenBank/DDBJ whole genome shotgun (WGS) entry which is preliminary data.</text>
</comment>
<keyword evidence="1" id="KW-0812">Transmembrane</keyword>
<sequence length="192" mass="20944">MSQAQPRRRETDVNGKLFVMIIKALLRRYQRWNPVHPTVGTFWGLGIGLGCGVGWGPGFGPEVIGYVGAGCGVGFSVGITLAGVGVGLPRNGLIQIPFNAFITGSGSLESARSHALTTVKSVAEDGLNYIAPHISFWRKEYSGRLSSSKTNLHFDHRVKLTKLSKTLSMHIQSALECFEAFKDQCWPPRKNT</sequence>
<feature type="transmembrane region" description="Helical" evidence="1">
    <location>
        <begin position="63"/>
        <end position="88"/>
    </location>
</feature>
<proteinExistence type="predicted"/>
<evidence type="ECO:0000313" key="2">
    <source>
        <dbReference type="EMBL" id="KAG1348000.1"/>
    </source>
</evidence>
<reference evidence="2" key="2">
    <citation type="submission" date="2019-07" db="EMBL/GenBank/DDBJ databases">
        <authorList>
            <person name="Yang Y."/>
            <person name="Bocs S."/>
            <person name="Baudouin L."/>
        </authorList>
    </citation>
    <scope>NUCLEOTIDE SEQUENCE</scope>
    <source>
        <tissue evidence="2">Spear leaf of Hainan Tall coconut</tissue>
    </source>
</reference>
<dbReference type="OrthoDB" id="1865891at2759"/>
<dbReference type="PANTHER" id="PTHR36778">
    <property type="entry name" value="CADMIUM-INDUCED PROTEIN AS8"/>
    <property type="match status" value="1"/>
</dbReference>
<name>A0A8K0IDF3_COCNU</name>
<protein>
    <submittedName>
        <fullName evidence="2">Cadmium-induced protein AS8</fullName>
    </submittedName>
</protein>